<proteinExistence type="predicted"/>
<name>A0A8J7MIP7_9BACT</name>
<sequence>MREREDPGGERIYSVSINKYGTGDRDVLVKFTSRRDAGLAECLRRAAQALELAEHSQATHS</sequence>
<dbReference type="AlphaFoldDB" id="A0A8J7MIP7"/>
<reference evidence="1" key="1">
    <citation type="submission" date="2021-01" db="EMBL/GenBank/DDBJ databases">
        <title>Modified the classification status of verrucomicrobia.</title>
        <authorList>
            <person name="Feng X."/>
        </authorList>
    </citation>
    <scope>NUCLEOTIDE SEQUENCE</scope>
    <source>
        <strain evidence="1">_KCTC 22039</strain>
    </source>
</reference>
<keyword evidence="2" id="KW-1185">Reference proteome</keyword>
<gene>
    <name evidence="1" type="ORF">JIN82_16290</name>
</gene>
<dbReference type="RefSeq" id="WP_200312734.1">
    <property type="nucleotide sequence ID" value="NZ_JAENIM010000047.1"/>
</dbReference>
<dbReference type="Proteomes" id="UP000624703">
    <property type="component" value="Unassembled WGS sequence"/>
</dbReference>
<accession>A0A8J7MIP7</accession>
<evidence type="ECO:0000313" key="2">
    <source>
        <dbReference type="Proteomes" id="UP000624703"/>
    </source>
</evidence>
<dbReference type="EMBL" id="JAENIM010000047">
    <property type="protein sequence ID" value="MBK1792724.1"/>
    <property type="molecule type" value="Genomic_DNA"/>
</dbReference>
<protein>
    <submittedName>
        <fullName evidence="1">Uncharacterized protein</fullName>
    </submittedName>
</protein>
<organism evidence="1 2">
    <name type="scientific">Persicirhabdus sediminis</name>
    <dbReference type="NCBI Taxonomy" id="454144"/>
    <lineage>
        <taxon>Bacteria</taxon>
        <taxon>Pseudomonadati</taxon>
        <taxon>Verrucomicrobiota</taxon>
        <taxon>Verrucomicrobiia</taxon>
        <taxon>Verrucomicrobiales</taxon>
        <taxon>Verrucomicrobiaceae</taxon>
        <taxon>Persicirhabdus</taxon>
    </lineage>
</organism>
<comment type="caution">
    <text evidence="1">The sequence shown here is derived from an EMBL/GenBank/DDBJ whole genome shotgun (WGS) entry which is preliminary data.</text>
</comment>
<evidence type="ECO:0000313" key="1">
    <source>
        <dbReference type="EMBL" id="MBK1792724.1"/>
    </source>
</evidence>